<proteinExistence type="inferred from homology"/>
<evidence type="ECO:0000256" key="2">
    <source>
        <dbReference type="ARBA" id="ARBA00022980"/>
    </source>
</evidence>
<dbReference type="Pfam" id="PF01158">
    <property type="entry name" value="Ribosomal_L36e"/>
    <property type="match status" value="1"/>
</dbReference>
<gene>
    <name evidence="4" type="ORF">KP509_24G081500</name>
    <name evidence="5" type="ORF">KP509_24G081700</name>
</gene>
<dbReference type="GO" id="GO:0006412">
    <property type="term" value="P:translation"/>
    <property type="evidence" value="ECO:0007669"/>
    <property type="project" value="InterPro"/>
</dbReference>
<evidence type="ECO:0000256" key="3">
    <source>
        <dbReference type="ARBA" id="ARBA00023274"/>
    </source>
</evidence>
<sequence length="60" mass="6983">MSSFVRKLMCEVVGYVPYETQITDLLKVVKDKHALKVVKRRLKTYTQAKRKHSEMIGDSV</sequence>
<evidence type="ECO:0000256" key="1">
    <source>
        <dbReference type="ARBA" id="ARBA00006509"/>
    </source>
</evidence>
<comment type="similarity">
    <text evidence="1">Belongs to the eukaryotic ribosomal protein eL36 family.</text>
</comment>
<name>A0A8T2RWJ3_CERRI</name>
<dbReference type="AlphaFoldDB" id="A0A8T2RWJ3"/>
<keyword evidence="6" id="KW-1185">Reference proteome</keyword>
<evidence type="ECO:0000313" key="5">
    <source>
        <dbReference type="EMBL" id="KAH7300848.1"/>
    </source>
</evidence>
<dbReference type="Gene3D" id="1.10.10.1760">
    <property type="entry name" value="60S ribosomal protein L36"/>
    <property type="match status" value="1"/>
</dbReference>
<dbReference type="GO" id="GO:0003735">
    <property type="term" value="F:structural constituent of ribosome"/>
    <property type="evidence" value="ECO:0007669"/>
    <property type="project" value="InterPro"/>
</dbReference>
<keyword evidence="2" id="KW-0689">Ribosomal protein</keyword>
<protein>
    <recommendedName>
        <fullName evidence="7">60S ribosomal protein L36</fullName>
    </recommendedName>
</protein>
<accession>A0A8T2RWJ3</accession>
<dbReference type="EMBL" id="CM035429">
    <property type="protein sequence ID" value="KAH7300848.1"/>
    <property type="molecule type" value="Genomic_DNA"/>
</dbReference>
<dbReference type="EMBL" id="CM035429">
    <property type="protein sequence ID" value="KAH7300846.1"/>
    <property type="molecule type" value="Genomic_DNA"/>
</dbReference>
<keyword evidence="3" id="KW-0687">Ribonucleoprotein</keyword>
<reference evidence="4" key="1">
    <citation type="submission" date="2021-08" db="EMBL/GenBank/DDBJ databases">
        <title>WGS assembly of Ceratopteris richardii.</title>
        <authorList>
            <person name="Marchant D.B."/>
            <person name="Chen G."/>
            <person name="Jenkins J."/>
            <person name="Shu S."/>
            <person name="Leebens-Mack J."/>
            <person name="Grimwood J."/>
            <person name="Schmutz J."/>
            <person name="Soltis P."/>
            <person name="Soltis D."/>
            <person name="Chen Z.-H."/>
        </authorList>
    </citation>
    <scope>NUCLEOTIDE SEQUENCE</scope>
    <source>
        <strain evidence="4">Whitten #5841</strain>
        <tissue evidence="4">Leaf</tissue>
    </source>
</reference>
<comment type="caution">
    <text evidence="4">The sequence shown here is derived from an EMBL/GenBank/DDBJ whole genome shotgun (WGS) entry which is preliminary data.</text>
</comment>
<evidence type="ECO:0000313" key="6">
    <source>
        <dbReference type="Proteomes" id="UP000825935"/>
    </source>
</evidence>
<organism evidence="4 6">
    <name type="scientific">Ceratopteris richardii</name>
    <name type="common">Triangle waterfern</name>
    <dbReference type="NCBI Taxonomy" id="49495"/>
    <lineage>
        <taxon>Eukaryota</taxon>
        <taxon>Viridiplantae</taxon>
        <taxon>Streptophyta</taxon>
        <taxon>Embryophyta</taxon>
        <taxon>Tracheophyta</taxon>
        <taxon>Polypodiopsida</taxon>
        <taxon>Polypodiidae</taxon>
        <taxon>Polypodiales</taxon>
        <taxon>Pteridineae</taxon>
        <taxon>Pteridaceae</taxon>
        <taxon>Parkerioideae</taxon>
        <taxon>Ceratopteris</taxon>
    </lineage>
</organism>
<dbReference type="GO" id="GO:0005840">
    <property type="term" value="C:ribosome"/>
    <property type="evidence" value="ECO:0007669"/>
    <property type="project" value="UniProtKB-KW"/>
</dbReference>
<dbReference type="PANTHER" id="PTHR10114">
    <property type="entry name" value="60S RIBOSOMAL PROTEIN L36"/>
    <property type="match status" value="1"/>
</dbReference>
<evidence type="ECO:0008006" key="7">
    <source>
        <dbReference type="Google" id="ProtNLM"/>
    </source>
</evidence>
<dbReference type="OrthoDB" id="1542474at2759"/>
<dbReference type="OMA" id="LETYKWI"/>
<dbReference type="GO" id="GO:1990904">
    <property type="term" value="C:ribonucleoprotein complex"/>
    <property type="evidence" value="ECO:0007669"/>
    <property type="project" value="UniProtKB-KW"/>
</dbReference>
<dbReference type="Proteomes" id="UP000825935">
    <property type="component" value="Chromosome 24"/>
</dbReference>
<dbReference type="InterPro" id="IPR000509">
    <property type="entry name" value="Ribosomal_eL36"/>
</dbReference>
<evidence type="ECO:0000313" key="4">
    <source>
        <dbReference type="EMBL" id="KAH7300846.1"/>
    </source>
</evidence>
<dbReference type="InterPro" id="IPR038097">
    <property type="entry name" value="Ribosomal_eL36_sf"/>
</dbReference>